<dbReference type="GO" id="GO:0005524">
    <property type="term" value="F:ATP binding"/>
    <property type="evidence" value="ECO:0007669"/>
    <property type="project" value="UniProtKB-KW"/>
</dbReference>
<dbReference type="Gene3D" id="3.40.50.300">
    <property type="entry name" value="P-loop containing nucleotide triphosphate hydrolases"/>
    <property type="match status" value="1"/>
</dbReference>
<dbReference type="SUPFAM" id="SSF52540">
    <property type="entry name" value="P-loop containing nucleoside triphosphate hydrolases"/>
    <property type="match status" value="1"/>
</dbReference>
<dbReference type="OrthoDB" id="9804819at2"/>
<protein>
    <submittedName>
        <fullName evidence="4">ABC transporter ATP-binding protein</fullName>
    </submittedName>
</protein>
<dbReference type="EMBL" id="CP022753">
    <property type="protein sequence ID" value="ASU84293.1"/>
    <property type="molecule type" value="Genomic_DNA"/>
</dbReference>
<feature type="domain" description="ABC transporter" evidence="3">
    <location>
        <begin position="33"/>
        <end position="236"/>
    </location>
</feature>
<dbReference type="CDD" id="cd03230">
    <property type="entry name" value="ABC_DR_subfamily_A"/>
    <property type="match status" value="1"/>
</dbReference>
<dbReference type="InterPro" id="IPR003593">
    <property type="entry name" value="AAA+_ATPase"/>
</dbReference>
<keyword evidence="5" id="KW-1185">Reference proteome</keyword>
<proteinExistence type="predicted"/>
<dbReference type="PROSITE" id="PS50893">
    <property type="entry name" value="ABC_TRANSPORTER_2"/>
    <property type="match status" value="1"/>
</dbReference>
<evidence type="ECO:0000256" key="1">
    <source>
        <dbReference type="ARBA" id="ARBA00022741"/>
    </source>
</evidence>
<name>A0A223S854_9ACTN</name>
<dbReference type="Pfam" id="PF00005">
    <property type="entry name" value="ABC_tran"/>
    <property type="match status" value="1"/>
</dbReference>
<keyword evidence="1" id="KW-0547">Nucleotide-binding</keyword>
<evidence type="ECO:0000313" key="5">
    <source>
        <dbReference type="Proteomes" id="UP000215005"/>
    </source>
</evidence>
<dbReference type="InterPro" id="IPR027417">
    <property type="entry name" value="P-loop_NTPase"/>
</dbReference>
<keyword evidence="2 4" id="KW-0067">ATP-binding</keyword>
<dbReference type="KEGG" id="ngv:CDO52_17155"/>
<dbReference type="GO" id="GO:0016887">
    <property type="term" value="F:ATP hydrolysis activity"/>
    <property type="evidence" value="ECO:0007669"/>
    <property type="project" value="InterPro"/>
</dbReference>
<evidence type="ECO:0000313" key="4">
    <source>
        <dbReference type="EMBL" id="ASU84293.1"/>
    </source>
</evidence>
<reference evidence="4 5" key="1">
    <citation type="submission" date="2017-08" db="EMBL/GenBank/DDBJ databases">
        <title>The complete genome sequence of Nocardiopsis gilva YIM 90087.</title>
        <authorList>
            <person name="Yin M."/>
            <person name="Tang S."/>
        </authorList>
    </citation>
    <scope>NUCLEOTIDE SEQUENCE [LARGE SCALE GENOMIC DNA]</scope>
    <source>
        <strain evidence="4 5">YIM 90087</strain>
    </source>
</reference>
<dbReference type="SMART" id="SM00382">
    <property type="entry name" value="AAA"/>
    <property type="match status" value="1"/>
</dbReference>
<dbReference type="AlphaFoldDB" id="A0A223S854"/>
<dbReference type="Proteomes" id="UP000215005">
    <property type="component" value="Chromosome"/>
</dbReference>
<dbReference type="PANTHER" id="PTHR43038">
    <property type="entry name" value="ATP-BINDING CASSETTE, SUB-FAMILY H, MEMBER 1"/>
    <property type="match status" value="1"/>
</dbReference>
<accession>A0A223S854</accession>
<gene>
    <name evidence="4" type="ORF">CDO52_17155</name>
</gene>
<evidence type="ECO:0000256" key="2">
    <source>
        <dbReference type="ARBA" id="ARBA00022840"/>
    </source>
</evidence>
<organism evidence="4 5">
    <name type="scientific">Nocardiopsis gilva YIM 90087</name>
    <dbReference type="NCBI Taxonomy" id="1235441"/>
    <lineage>
        <taxon>Bacteria</taxon>
        <taxon>Bacillati</taxon>
        <taxon>Actinomycetota</taxon>
        <taxon>Actinomycetes</taxon>
        <taxon>Streptosporangiales</taxon>
        <taxon>Nocardiopsidaceae</taxon>
        <taxon>Nocardiopsis</taxon>
    </lineage>
</organism>
<evidence type="ECO:0000259" key="3">
    <source>
        <dbReference type="PROSITE" id="PS50893"/>
    </source>
</evidence>
<dbReference type="InterPro" id="IPR003439">
    <property type="entry name" value="ABC_transporter-like_ATP-bd"/>
</dbReference>
<sequence>MFNTLCNHDRSDLRRLREILERSRLNLLDSLTLRVHDLHKSYGDHHVLRGIHMDLPPGCLGGVVGENGSGKSTLLQILAGQLSPDRGTVSYPGGLGYCPQHTVLNPTFTVDQHLRFFQVAYDLPDLRRGWELLEILSFTEYRHHRIGALSEGTQQKLNLALALMHDPPLLLLDEPYQGFDWKTYERFWELAAELRDRGRSVLVISHIAFDIARFDRLWHLDGGRLTPTSADAVKDG</sequence>
<dbReference type="PANTHER" id="PTHR43038:SF7">
    <property type="entry name" value="ABC TRANSPORT SYSTEM ATP-BINDING PROTEIN"/>
    <property type="match status" value="1"/>
</dbReference>